<evidence type="ECO:0000256" key="6">
    <source>
        <dbReference type="ARBA" id="ARBA00022840"/>
    </source>
</evidence>
<dbReference type="PANTHER" id="PTHR24418">
    <property type="entry name" value="TYROSINE-PROTEIN KINASE"/>
    <property type="match status" value="1"/>
</dbReference>
<evidence type="ECO:0000256" key="1">
    <source>
        <dbReference type="ARBA" id="ARBA00011903"/>
    </source>
</evidence>
<comment type="caution">
    <text evidence="20">The sequence shown here is derived from an EMBL/GenBank/DDBJ whole genome shotgun (WGS) entry which is preliminary data.</text>
</comment>
<dbReference type="Gene3D" id="1.20.1270.60">
    <property type="entry name" value="Arfaptin homology (AH) domain/BAR domain"/>
    <property type="match status" value="1"/>
</dbReference>
<feature type="binding site" evidence="11">
    <location>
        <begin position="670"/>
        <end position="678"/>
    </location>
    <ligand>
        <name>ATP</name>
        <dbReference type="ChEBI" id="CHEBI:30616"/>
    </ligand>
</feature>
<evidence type="ECO:0000259" key="17">
    <source>
        <dbReference type="PROSITE" id="PS50001"/>
    </source>
</evidence>
<dbReference type="CDD" id="cd10361">
    <property type="entry name" value="SH2_Fps_family"/>
    <property type="match status" value="1"/>
</dbReference>
<dbReference type="EMBL" id="CADEPI010000135">
    <property type="protein sequence ID" value="CAB3376861.1"/>
    <property type="molecule type" value="Genomic_DNA"/>
</dbReference>
<dbReference type="PROSITE" id="PS00109">
    <property type="entry name" value="PROTEIN_KINASE_TYR"/>
    <property type="match status" value="1"/>
</dbReference>
<dbReference type="InterPro" id="IPR031160">
    <property type="entry name" value="F_BAR_dom"/>
</dbReference>
<evidence type="ECO:0000256" key="4">
    <source>
        <dbReference type="ARBA" id="ARBA00022741"/>
    </source>
</evidence>
<dbReference type="InterPro" id="IPR011009">
    <property type="entry name" value="Kinase-like_dom_sf"/>
</dbReference>
<evidence type="ECO:0000256" key="10">
    <source>
        <dbReference type="PIRSR" id="PIRSR000632-1"/>
    </source>
</evidence>
<evidence type="ECO:0000256" key="15">
    <source>
        <dbReference type="SAM" id="Coils"/>
    </source>
</evidence>
<dbReference type="SUPFAM" id="SSF56112">
    <property type="entry name" value="Protein kinase-like (PK-like)"/>
    <property type="match status" value="1"/>
</dbReference>
<evidence type="ECO:0000256" key="12">
    <source>
        <dbReference type="PROSITE-ProRule" id="PRU00191"/>
    </source>
</evidence>
<evidence type="ECO:0000313" key="20">
    <source>
        <dbReference type="EMBL" id="CAB3376861.1"/>
    </source>
</evidence>
<dbReference type="InterPro" id="IPR036860">
    <property type="entry name" value="SH2_dom_sf"/>
</dbReference>
<dbReference type="PROSITE" id="PS50001">
    <property type="entry name" value="SH2"/>
    <property type="match status" value="1"/>
</dbReference>
<evidence type="ECO:0000313" key="21">
    <source>
        <dbReference type="Proteomes" id="UP000494165"/>
    </source>
</evidence>
<keyword evidence="7 13" id="KW-0175">Coiled coil</keyword>
<evidence type="ECO:0000259" key="18">
    <source>
        <dbReference type="PROSITE" id="PS50011"/>
    </source>
</evidence>
<dbReference type="SUPFAM" id="SSF103657">
    <property type="entry name" value="BAR/IMD domain-like"/>
    <property type="match status" value="1"/>
</dbReference>
<feature type="coiled-coil region" evidence="15">
    <location>
        <begin position="84"/>
        <end position="158"/>
    </location>
</feature>
<dbReference type="InterPro" id="IPR001245">
    <property type="entry name" value="Ser-Thr/Tyr_kinase_cat_dom"/>
</dbReference>
<keyword evidence="6 11" id="KW-0067">ATP-binding</keyword>
<feature type="region of interest" description="Disordered" evidence="16">
    <location>
        <begin position="432"/>
        <end position="464"/>
    </location>
</feature>
<feature type="region of interest" description="Disordered" evidence="16">
    <location>
        <begin position="488"/>
        <end position="509"/>
    </location>
</feature>
<evidence type="ECO:0000256" key="13">
    <source>
        <dbReference type="PROSITE-ProRule" id="PRU01077"/>
    </source>
</evidence>
<dbReference type="InterPro" id="IPR016250">
    <property type="entry name" value="Tyr-prot_kinase_Fes/Fps"/>
</dbReference>
<evidence type="ECO:0000259" key="19">
    <source>
        <dbReference type="PROSITE" id="PS51741"/>
    </source>
</evidence>
<dbReference type="FunFam" id="3.30.505.10:FF:000051">
    <property type="entry name" value="Tyrosine-protein kinase"/>
    <property type="match status" value="1"/>
</dbReference>
<dbReference type="PROSITE" id="PS51741">
    <property type="entry name" value="F_BAR"/>
    <property type="match status" value="1"/>
</dbReference>
<dbReference type="InterPro" id="IPR017441">
    <property type="entry name" value="Protein_kinase_ATP_BS"/>
</dbReference>
<dbReference type="InterPro" id="IPR001060">
    <property type="entry name" value="FCH_dom"/>
</dbReference>
<feature type="coiled-coil region" evidence="15">
    <location>
        <begin position="308"/>
        <end position="338"/>
    </location>
</feature>
<accession>A0A8S1DAR2</accession>
<dbReference type="GO" id="GO:0002009">
    <property type="term" value="P:morphogenesis of an epithelium"/>
    <property type="evidence" value="ECO:0007669"/>
    <property type="project" value="UniProtKB-ARBA"/>
</dbReference>
<dbReference type="PRINTS" id="PR00109">
    <property type="entry name" value="TYRKINASE"/>
</dbReference>
<feature type="binding site" evidence="11 14">
    <location>
        <position position="693"/>
    </location>
    <ligand>
        <name>ATP</name>
        <dbReference type="ChEBI" id="CHEBI:30616"/>
    </ligand>
</feature>
<evidence type="ECO:0000256" key="5">
    <source>
        <dbReference type="ARBA" id="ARBA00022777"/>
    </source>
</evidence>
<feature type="domain" description="SH2" evidence="17">
    <location>
        <begin position="560"/>
        <end position="652"/>
    </location>
</feature>
<dbReference type="Gene3D" id="1.10.510.10">
    <property type="entry name" value="Transferase(Phosphotransferase) domain 1"/>
    <property type="match status" value="1"/>
</dbReference>
<dbReference type="CDD" id="cd05041">
    <property type="entry name" value="PTKc_Fes_like"/>
    <property type="match status" value="1"/>
</dbReference>
<dbReference type="Pfam" id="PF07714">
    <property type="entry name" value="PK_Tyr_Ser-Thr"/>
    <property type="match status" value="1"/>
</dbReference>
<keyword evidence="4 11" id="KW-0547">Nucleotide-binding</keyword>
<dbReference type="InterPro" id="IPR020635">
    <property type="entry name" value="Tyr_kinase_cat_dom"/>
</dbReference>
<comment type="catalytic activity">
    <reaction evidence="9">
        <text>L-tyrosyl-[protein] + ATP = O-phospho-L-tyrosyl-[protein] + ADP + H(+)</text>
        <dbReference type="Rhea" id="RHEA:10596"/>
        <dbReference type="Rhea" id="RHEA-COMP:10136"/>
        <dbReference type="Rhea" id="RHEA-COMP:20101"/>
        <dbReference type="ChEBI" id="CHEBI:15378"/>
        <dbReference type="ChEBI" id="CHEBI:30616"/>
        <dbReference type="ChEBI" id="CHEBI:46858"/>
        <dbReference type="ChEBI" id="CHEBI:61978"/>
        <dbReference type="ChEBI" id="CHEBI:456216"/>
        <dbReference type="EC" id="2.7.10.2"/>
    </reaction>
</comment>
<dbReference type="InterPro" id="IPR035849">
    <property type="entry name" value="Fes/Fps/Fer_SH2"/>
</dbReference>
<dbReference type="InterPro" id="IPR008266">
    <property type="entry name" value="Tyr_kinase_AS"/>
</dbReference>
<evidence type="ECO:0000256" key="8">
    <source>
        <dbReference type="ARBA" id="ARBA00023137"/>
    </source>
</evidence>
<dbReference type="FunFam" id="3.30.200.20:FF:000089">
    <property type="entry name" value="Tyrosine-protein kinase"/>
    <property type="match status" value="1"/>
</dbReference>
<dbReference type="GO" id="GO:0004715">
    <property type="term" value="F:non-membrane spanning protein tyrosine kinase activity"/>
    <property type="evidence" value="ECO:0007669"/>
    <property type="project" value="UniProtKB-EC"/>
</dbReference>
<dbReference type="InterPro" id="IPR027267">
    <property type="entry name" value="AH/BAR_dom_sf"/>
</dbReference>
<dbReference type="FunFam" id="1.10.510.10:FF:000212">
    <property type="entry name" value="Tyrosine-protein kinase"/>
    <property type="match status" value="1"/>
</dbReference>
<dbReference type="OrthoDB" id="546826at2759"/>
<keyword evidence="2" id="KW-0597">Phosphoprotein</keyword>
<dbReference type="AlphaFoldDB" id="A0A8S1DAR2"/>
<feature type="domain" description="Protein kinase" evidence="18">
    <location>
        <begin position="664"/>
        <end position="919"/>
    </location>
</feature>
<sequence>MGFSTELQGQGAHEVLLQRQDAELRLLDTMRRCLASKLKCDREFAQGVAGVAAQATKRDWNDELPDSTLAKAWCSFATGLSDLAREVREGAENLENKALQALKQLHESRRDARKTYHDEHLKIIQRLSSLSEAVQRKRNEYQKQLEVYKTTRSRFEEQYVNSGRTGPKLAEVMDKYQRACRRLHLIHNEYVLLLNEASNYEKDFRTSLLPGLLELQQDQQETTLTTLKKILSEVVRFTNLSTEKFSEIYARMNIGVREIKPKEEYQKFAENHKTIPKAQQKFLFDESLTEDSSGKLQPNVIAVDNLTLDWLKTKISELENEQKEVQGKLREKEEVLAKSKLQNGLLDPLRIEISAAETQAKQEIELLKCDDRQKGNQLSLIKNPLNEIGCEEIPPGCDLSLVQTESRSTITMTDTLSAVQTRHGRFQKLFKKPFSGGKKSHSVSQTTLTNISVPGSPRDSSRNSTFLEMTDPLQVRAQLEHELSEEYLSDAQASSDDDSSEASLPSNPEPVVFRNNMTISNPVLFASTNKLHEHIVELNNKLAVKAEGVPGARGLGEQDWFHGVLPREEVVRLLKKEGDFLVRETMRNEERQIVLSVSWGNSHKHFIVQNSPDGMVRFEGPAFSSVPELVVYQLKSGLPVTARSQVILRNPVAKETWELNNDDVMLIEKIGRGNFGDVYKAKLRTSGQDVAVKTCRVTLPDEHRKKFLQEGRILKQYDHPNIVKLVGICVQKQPIMIVMELVPGGSLLVYLRNNANKLSCRQLMAMCKDASSGMKYLESKNCIHRDLAARNCLIGLENIVKISDFGMSREEEEYIVSDGMKQIPIKWTAPEALNYGKYTTLCDVWSYGVLAWEIFAKGGVPYNGMSNSQAREKIDGGYRMPAPEGTPPEMYQLMVRCWAEKPENRPKFDEIFRIVNQLFENHRQTAIM</sequence>
<dbReference type="Gene3D" id="3.30.200.20">
    <property type="entry name" value="Phosphorylase Kinase, domain 1"/>
    <property type="match status" value="1"/>
</dbReference>
<keyword evidence="8" id="KW-0829">Tyrosine-protein kinase</keyword>
<dbReference type="GO" id="GO:0005524">
    <property type="term" value="F:ATP binding"/>
    <property type="evidence" value="ECO:0007669"/>
    <property type="project" value="UniProtKB-UniRule"/>
</dbReference>
<name>A0A8S1DAR2_9INSE</name>
<evidence type="ECO:0000256" key="14">
    <source>
        <dbReference type="PROSITE-ProRule" id="PRU10141"/>
    </source>
</evidence>
<proteinExistence type="predicted"/>
<feature type="domain" description="F-BAR" evidence="19">
    <location>
        <begin position="1"/>
        <end position="264"/>
    </location>
</feature>
<dbReference type="SMART" id="SM00055">
    <property type="entry name" value="FCH"/>
    <property type="match status" value="1"/>
</dbReference>
<dbReference type="PROSITE" id="PS00107">
    <property type="entry name" value="PROTEIN_KINASE_ATP"/>
    <property type="match status" value="1"/>
</dbReference>
<evidence type="ECO:0000256" key="7">
    <source>
        <dbReference type="ARBA" id="ARBA00023054"/>
    </source>
</evidence>
<keyword evidence="3" id="KW-0808">Transferase</keyword>
<dbReference type="InterPro" id="IPR000719">
    <property type="entry name" value="Prot_kinase_dom"/>
</dbReference>
<feature type="compositionally biased region" description="Polar residues" evidence="16">
    <location>
        <begin position="442"/>
        <end position="453"/>
    </location>
</feature>
<keyword evidence="21" id="KW-1185">Reference proteome</keyword>
<gene>
    <name evidence="20" type="ORF">CLODIP_2_CD06062</name>
</gene>
<dbReference type="Proteomes" id="UP000494165">
    <property type="component" value="Unassembled WGS sequence"/>
</dbReference>
<dbReference type="EC" id="2.7.10.2" evidence="1"/>
<feature type="active site" description="Proton acceptor" evidence="10">
    <location>
        <position position="786"/>
    </location>
</feature>
<dbReference type="PIRSF" id="PIRSF000632">
    <property type="entry name" value="TyrPK_fps"/>
    <property type="match status" value="1"/>
</dbReference>
<reference evidence="20 21" key="1">
    <citation type="submission" date="2020-04" db="EMBL/GenBank/DDBJ databases">
        <authorList>
            <person name="Alioto T."/>
            <person name="Alioto T."/>
            <person name="Gomez Garrido J."/>
        </authorList>
    </citation>
    <scope>NUCLEOTIDE SEQUENCE [LARGE SCALE GENOMIC DNA]</scope>
</reference>
<evidence type="ECO:0000256" key="9">
    <source>
        <dbReference type="ARBA" id="ARBA00051245"/>
    </source>
</evidence>
<dbReference type="Gene3D" id="3.30.505.10">
    <property type="entry name" value="SH2 domain"/>
    <property type="match status" value="1"/>
</dbReference>
<dbReference type="SMART" id="SM00219">
    <property type="entry name" value="TyrKc"/>
    <property type="match status" value="1"/>
</dbReference>
<dbReference type="SUPFAM" id="SSF55550">
    <property type="entry name" value="SH2 domain"/>
    <property type="match status" value="1"/>
</dbReference>
<organism evidence="20 21">
    <name type="scientific">Cloeon dipterum</name>
    <dbReference type="NCBI Taxonomy" id="197152"/>
    <lineage>
        <taxon>Eukaryota</taxon>
        <taxon>Metazoa</taxon>
        <taxon>Ecdysozoa</taxon>
        <taxon>Arthropoda</taxon>
        <taxon>Hexapoda</taxon>
        <taxon>Insecta</taxon>
        <taxon>Pterygota</taxon>
        <taxon>Palaeoptera</taxon>
        <taxon>Ephemeroptera</taxon>
        <taxon>Pisciforma</taxon>
        <taxon>Baetidae</taxon>
        <taxon>Cloeon</taxon>
    </lineage>
</organism>
<dbReference type="InterPro" id="IPR000980">
    <property type="entry name" value="SH2"/>
</dbReference>
<evidence type="ECO:0000256" key="2">
    <source>
        <dbReference type="ARBA" id="ARBA00022553"/>
    </source>
</evidence>
<dbReference type="InterPro" id="IPR050198">
    <property type="entry name" value="Non-receptor_tyrosine_kinases"/>
</dbReference>
<evidence type="ECO:0000256" key="11">
    <source>
        <dbReference type="PIRSR" id="PIRSR000632-2"/>
    </source>
</evidence>
<dbReference type="Pfam" id="PF00017">
    <property type="entry name" value="SH2"/>
    <property type="match status" value="1"/>
</dbReference>
<dbReference type="SMART" id="SM00252">
    <property type="entry name" value="SH2"/>
    <property type="match status" value="1"/>
</dbReference>
<keyword evidence="12" id="KW-0727">SH2 domain</keyword>
<evidence type="ECO:0000256" key="3">
    <source>
        <dbReference type="ARBA" id="ARBA00022679"/>
    </source>
</evidence>
<dbReference type="PROSITE" id="PS50011">
    <property type="entry name" value="PROTEIN_KINASE_DOM"/>
    <property type="match status" value="1"/>
</dbReference>
<evidence type="ECO:0000256" key="16">
    <source>
        <dbReference type="SAM" id="MobiDB-lite"/>
    </source>
</evidence>
<keyword evidence="5" id="KW-0418">Kinase</keyword>
<protein>
    <recommendedName>
        <fullName evidence="1">non-specific protein-tyrosine kinase</fullName>
        <ecNumber evidence="1">2.7.10.2</ecNumber>
    </recommendedName>
</protein>